<name>A0A2S5AA24_9SPHI</name>
<sequence>MIVLIGGAEQPGIQIVDCLNKANFNDLVIVHDPKDESSAASLVGKRFSKKIRFKEINRFLLANHLHVQFIVVSAVNDEIQSEEIWNASAKLGIPIIVIAKGHTAFAEMITKEIKQPFYWSILRYTDENVGLVPKMVLHLMEHRKESAVHDLTNLAV</sequence>
<protein>
    <recommendedName>
        <fullName evidence="3">RCK N-terminal domain-containing protein</fullName>
    </recommendedName>
</protein>
<evidence type="ECO:0008006" key="3">
    <source>
        <dbReference type="Google" id="ProtNLM"/>
    </source>
</evidence>
<comment type="caution">
    <text evidence="1">The sequence shown here is derived from an EMBL/GenBank/DDBJ whole genome shotgun (WGS) entry which is preliminary data.</text>
</comment>
<gene>
    <name evidence="1" type="ORF">C3K47_01635</name>
</gene>
<proteinExistence type="predicted"/>
<keyword evidence="2" id="KW-1185">Reference proteome</keyword>
<dbReference type="AlphaFoldDB" id="A0A2S5AA24"/>
<organism evidence="1 2">
    <name type="scientific">Solitalea longa</name>
    <dbReference type="NCBI Taxonomy" id="2079460"/>
    <lineage>
        <taxon>Bacteria</taxon>
        <taxon>Pseudomonadati</taxon>
        <taxon>Bacteroidota</taxon>
        <taxon>Sphingobacteriia</taxon>
        <taxon>Sphingobacteriales</taxon>
        <taxon>Sphingobacteriaceae</taxon>
        <taxon>Solitalea</taxon>
    </lineage>
</organism>
<reference evidence="1 2" key="1">
    <citation type="submission" date="2018-01" db="EMBL/GenBank/DDBJ databases">
        <authorList>
            <person name="Gaut B.S."/>
            <person name="Morton B.R."/>
            <person name="Clegg M.T."/>
            <person name="Duvall M.R."/>
        </authorList>
    </citation>
    <scope>NUCLEOTIDE SEQUENCE [LARGE SCALE GENOMIC DNA]</scope>
    <source>
        <strain evidence="1 2">HR-AV</strain>
    </source>
</reference>
<dbReference type="RefSeq" id="WP_103787324.1">
    <property type="nucleotide sequence ID" value="NZ_PQVF01000001.1"/>
</dbReference>
<accession>A0A2S5AA24</accession>
<dbReference type="OrthoDB" id="8967463at2"/>
<dbReference type="EMBL" id="PQVF01000001">
    <property type="protein sequence ID" value="POY39222.1"/>
    <property type="molecule type" value="Genomic_DNA"/>
</dbReference>
<evidence type="ECO:0000313" key="1">
    <source>
        <dbReference type="EMBL" id="POY39222.1"/>
    </source>
</evidence>
<evidence type="ECO:0000313" key="2">
    <source>
        <dbReference type="Proteomes" id="UP000236893"/>
    </source>
</evidence>
<dbReference type="Proteomes" id="UP000236893">
    <property type="component" value="Unassembled WGS sequence"/>
</dbReference>